<keyword evidence="1 4" id="KW-0489">Methyltransferase</keyword>
<sequence length="198" mass="21527">MDDVTDAYSWRAAEYTDLLGSMDAVHPSDRQLIDSWLDTLVGPVLDAGCGPGHWTNHIAARGFDVRGIDLVPAFLDHARATYPGVSFERGSIDEIDLPDGSLGGVLSWYSTIHHHPTRVSEPIAEFARVLRPGGGLVLGFFHGETVEQFDHAVTPAFRWPAPELGDLLEANGFEVIETHTRTGIGHRPLGAIVGRRVG</sequence>
<organism evidence="4 5">
    <name type="scientific">Herbiconiux aconitum</name>
    <dbReference type="NCBI Taxonomy" id="2970913"/>
    <lineage>
        <taxon>Bacteria</taxon>
        <taxon>Bacillati</taxon>
        <taxon>Actinomycetota</taxon>
        <taxon>Actinomycetes</taxon>
        <taxon>Micrococcales</taxon>
        <taxon>Microbacteriaceae</taxon>
        <taxon>Herbiconiux</taxon>
    </lineage>
</organism>
<dbReference type="PANTHER" id="PTHR43861">
    <property type="entry name" value="TRANS-ACONITATE 2-METHYLTRANSFERASE-RELATED"/>
    <property type="match status" value="1"/>
</dbReference>
<keyword evidence="5" id="KW-1185">Reference proteome</keyword>
<evidence type="ECO:0000256" key="2">
    <source>
        <dbReference type="ARBA" id="ARBA00022679"/>
    </source>
</evidence>
<evidence type="ECO:0000313" key="5">
    <source>
        <dbReference type="Proteomes" id="UP001165584"/>
    </source>
</evidence>
<dbReference type="GO" id="GO:0008168">
    <property type="term" value="F:methyltransferase activity"/>
    <property type="evidence" value="ECO:0007669"/>
    <property type="project" value="UniProtKB-KW"/>
</dbReference>
<dbReference type="CDD" id="cd02440">
    <property type="entry name" value="AdoMet_MTases"/>
    <property type="match status" value="1"/>
</dbReference>
<reference evidence="4" key="1">
    <citation type="submission" date="2022-08" db="EMBL/GenBank/DDBJ databases">
        <authorList>
            <person name="Deng Y."/>
            <person name="Han X.-F."/>
            <person name="Zhang Y.-Q."/>
        </authorList>
    </citation>
    <scope>NUCLEOTIDE SEQUENCE</scope>
    <source>
        <strain evidence="4">CPCC 205763</strain>
    </source>
</reference>
<dbReference type="Gene3D" id="3.40.50.150">
    <property type="entry name" value="Vaccinia Virus protein VP39"/>
    <property type="match status" value="1"/>
</dbReference>
<accession>A0ABT2GU68</accession>
<dbReference type="Pfam" id="PF13649">
    <property type="entry name" value="Methyltransf_25"/>
    <property type="match status" value="1"/>
</dbReference>
<gene>
    <name evidence="4" type="ORF">N1027_16525</name>
</gene>
<dbReference type="Proteomes" id="UP001165584">
    <property type="component" value="Unassembled WGS sequence"/>
</dbReference>
<protein>
    <submittedName>
        <fullName evidence="4">Class I SAM-dependent methyltransferase</fullName>
    </submittedName>
</protein>
<keyword evidence="2" id="KW-0808">Transferase</keyword>
<feature type="domain" description="Methyltransferase" evidence="3">
    <location>
        <begin position="44"/>
        <end position="134"/>
    </location>
</feature>
<evidence type="ECO:0000313" key="4">
    <source>
        <dbReference type="EMBL" id="MCS5719740.1"/>
    </source>
</evidence>
<dbReference type="InterPro" id="IPR041698">
    <property type="entry name" value="Methyltransf_25"/>
</dbReference>
<dbReference type="SUPFAM" id="SSF53335">
    <property type="entry name" value="S-adenosyl-L-methionine-dependent methyltransferases"/>
    <property type="match status" value="1"/>
</dbReference>
<evidence type="ECO:0000256" key="1">
    <source>
        <dbReference type="ARBA" id="ARBA00022603"/>
    </source>
</evidence>
<dbReference type="PANTHER" id="PTHR43861:SF1">
    <property type="entry name" value="TRANS-ACONITATE 2-METHYLTRANSFERASE"/>
    <property type="match status" value="1"/>
</dbReference>
<dbReference type="GO" id="GO:0032259">
    <property type="term" value="P:methylation"/>
    <property type="evidence" value="ECO:0007669"/>
    <property type="project" value="UniProtKB-KW"/>
</dbReference>
<dbReference type="EMBL" id="JANLCM010000002">
    <property type="protein sequence ID" value="MCS5719740.1"/>
    <property type="molecule type" value="Genomic_DNA"/>
</dbReference>
<name>A0ABT2GU68_9MICO</name>
<dbReference type="RefSeq" id="WP_259509227.1">
    <property type="nucleotide sequence ID" value="NZ_JANLCM010000002.1"/>
</dbReference>
<dbReference type="InterPro" id="IPR029063">
    <property type="entry name" value="SAM-dependent_MTases_sf"/>
</dbReference>
<evidence type="ECO:0000259" key="3">
    <source>
        <dbReference type="Pfam" id="PF13649"/>
    </source>
</evidence>
<comment type="caution">
    <text evidence="4">The sequence shown here is derived from an EMBL/GenBank/DDBJ whole genome shotgun (WGS) entry which is preliminary data.</text>
</comment>
<proteinExistence type="predicted"/>